<name>R7SI64_CONPW</name>
<gene>
    <name evidence="1" type="ORF">CONPUDRAFT_170048</name>
</gene>
<evidence type="ECO:0008006" key="3">
    <source>
        <dbReference type="Google" id="ProtNLM"/>
    </source>
</evidence>
<dbReference type="RefSeq" id="XP_007775304.1">
    <property type="nucleotide sequence ID" value="XM_007777114.1"/>
</dbReference>
<organism evidence="1 2">
    <name type="scientific">Coniophora puteana (strain RWD-64-598)</name>
    <name type="common">Brown rot fungus</name>
    <dbReference type="NCBI Taxonomy" id="741705"/>
    <lineage>
        <taxon>Eukaryota</taxon>
        <taxon>Fungi</taxon>
        <taxon>Dikarya</taxon>
        <taxon>Basidiomycota</taxon>
        <taxon>Agaricomycotina</taxon>
        <taxon>Agaricomycetes</taxon>
        <taxon>Agaricomycetidae</taxon>
        <taxon>Boletales</taxon>
        <taxon>Coniophorineae</taxon>
        <taxon>Coniophoraceae</taxon>
        <taxon>Coniophora</taxon>
    </lineage>
</organism>
<dbReference type="OMA" id="CCANASN"/>
<dbReference type="eggNOG" id="ENOG502SXGV">
    <property type="taxonomic scope" value="Eukaryota"/>
</dbReference>
<dbReference type="OrthoDB" id="2750836at2759"/>
<dbReference type="SUPFAM" id="SSF56112">
    <property type="entry name" value="Protein kinase-like (PK-like)"/>
    <property type="match status" value="1"/>
</dbReference>
<sequence length="310" mass="35458">MAILQFPVDPSRLGDNDEFIALNSDYSVAHPSDDTSRRIVEIIEFISRGDSSTIPPENLHEPFVLRARLDTPWDGKDTVICKAGYGKKATEKLRKEAQIYNGKLSGLQGICVPWIYGYYTGCTAEDGRLSVLVMEDCGQPLPRSFNKLPQRAKKLMLQCLINLHKAGVEHCGIDDRRNIAIRPSETNMCEIRLVDFGDADDDHICEVNREFLEDSTEPNFDRVGCEEIYQVCMESEIWDMDHVTFYDKAVPVDQLTSAENLLEVTNILNELKEHEDLRDWEARGAAQARIDDYRDWCQDRKCWESTPLFS</sequence>
<evidence type="ECO:0000313" key="2">
    <source>
        <dbReference type="Proteomes" id="UP000053558"/>
    </source>
</evidence>
<dbReference type="AlphaFoldDB" id="R7SI64"/>
<dbReference type="GeneID" id="19206377"/>
<dbReference type="Proteomes" id="UP000053558">
    <property type="component" value="Unassembled WGS sequence"/>
</dbReference>
<reference evidence="2" key="1">
    <citation type="journal article" date="2012" name="Science">
        <title>The Paleozoic origin of enzymatic lignin decomposition reconstructed from 31 fungal genomes.</title>
        <authorList>
            <person name="Floudas D."/>
            <person name="Binder M."/>
            <person name="Riley R."/>
            <person name="Barry K."/>
            <person name="Blanchette R.A."/>
            <person name="Henrissat B."/>
            <person name="Martinez A.T."/>
            <person name="Otillar R."/>
            <person name="Spatafora J.W."/>
            <person name="Yadav J.S."/>
            <person name="Aerts A."/>
            <person name="Benoit I."/>
            <person name="Boyd A."/>
            <person name="Carlson A."/>
            <person name="Copeland A."/>
            <person name="Coutinho P.M."/>
            <person name="de Vries R.P."/>
            <person name="Ferreira P."/>
            <person name="Findley K."/>
            <person name="Foster B."/>
            <person name="Gaskell J."/>
            <person name="Glotzer D."/>
            <person name="Gorecki P."/>
            <person name="Heitman J."/>
            <person name="Hesse C."/>
            <person name="Hori C."/>
            <person name="Igarashi K."/>
            <person name="Jurgens J.A."/>
            <person name="Kallen N."/>
            <person name="Kersten P."/>
            <person name="Kohler A."/>
            <person name="Kuees U."/>
            <person name="Kumar T.K.A."/>
            <person name="Kuo A."/>
            <person name="LaButti K."/>
            <person name="Larrondo L.F."/>
            <person name="Lindquist E."/>
            <person name="Ling A."/>
            <person name="Lombard V."/>
            <person name="Lucas S."/>
            <person name="Lundell T."/>
            <person name="Martin R."/>
            <person name="McLaughlin D.J."/>
            <person name="Morgenstern I."/>
            <person name="Morin E."/>
            <person name="Murat C."/>
            <person name="Nagy L.G."/>
            <person name="Nolan M."/>
            <person name="Ohm R.A."/>
            <person name="Patyshakuliyeva A."/>
            <person name="Rokas A."/>
            <person name="Ruiz-Duenas F.J."/>
            <person name="Sabat G."/>
            <person name="Salamov A."/>
            <person name="Samejima M."/>
            <person name="Schmutz J."/>
            <person name="Slot J.C."/>
            <person name="St John F."/>
            <person name="Stenlid J."/>
            <person name="Sun H."/>
            <person name="Sun S."/>
            <person name="Syed K."/>
            <person name="Tsang A."/>
            <person name="Wiebenga A."/>
            <person name="Young D."/>
            <person name="Pisabarro A."/>
            <person name="Eastwood D.C."/>
            <person name="Martin F."/>
            <person name="Cullen D."/>
            <person name="Grigoriev I.V."/>
            <person name="Hibbett D.S."/>
        </authorList>
    </citation>
    <scope>NUCLEOTIDE SEQUENCE [LARGE SCALE GENOMIC DNA]</scope>
    <source>
        <strain evidence="2">RWD-64-598 SS2</strain>
    </source>
</reference>
<dbReference type="InterPro" id="IPR011009">
    <property type="entry name" value="Kinase-like_dom_sf"/>
</dbReference>
<protein>
    <recommendedName>
        <fullName evidence="3">Protein kinase domain-containing protein</fullName>
    </recommendedName>
</protein>
<dbReference type="KEGG" id="cput:CONPUDRAFT_170048"/>
<keyword evidence="2" id="KW-1185">Reference proteome</keyword>
<accession>R7SI64</accession>
<evidence type="ECO:0000313" key="1">
    <source>
        <dbReference type="EMBL" id="EIW74714.1"/>
    </source>
</evidence>
<proteinExistence type="predicted"/>
<dbReference type="EMBL" id="JH711591">
    <property type="protein sequence ID" value="EIW74714.1"/>
    <property type="molecule type" value="Genomic_DNA"/>
</dbReference>